<name>A0A1W2FRX9_9PSEU</name>
<keyword evidence="4" id="KW-1185">Reference proteome</keyword>
<sequence length="338" mass="36138">MTIVPLREVLVTLAVPVSDLVTLVELAVGRPVIDTAALRRQASSQRRDLWSEVEFHLPNLPVLVARMRAAGTDDEAATRRFVRALAEVVAALPLDPPTSLAKLAHDSAGDPHYFDLDRIAGARLVCAVAERSAVPEPTRPDLVRALLAEVGILADRLSSTILLHQVRVVGDGPTDRRLRDASTPIPVTLLDLTVHPPTFAVQTLTVVENPSVLEAAMERKSPHAFACTSGQLGSVDHALLQLAADQGLTLRYAGDLDAAGLQIAQQVVTTYGATLVAMSADVVRYAGADSSAVLFTSPPEWIGDDLYDAIRATSRVVYQEHDAVLEQLIGPGEKPSVT</sequence>
<dbReference type="InterPro" id="IPR024466">
    <property type="entry name" value="CHP02679_N"/>
</dbReference>
<dbReference type="STRING" id="40571.SAMN05660733_07821"/>
<organism evidence="3 4">
    <name type="scientific">Lentzea albidocapillata</name>
    <dbReference type="NCBI Taxonomy" id="40571"/>
    <lineage>
        <taxon>Bacteria</taxon>
        <taxon>Bacillati</taxon>
        <taxon>Actinomycetota</taxon>
        <taxon>Actinomycetes</taxon>
        <taxon>Pseudonocardiales</taxon>
        <taxon>Pseudonocardiaceae</taxon>
        <taxon>Lentzea</taxon>
    </lineage>
</organism>
<gene>
    <name evidence="3" type="ORF">SAMN05660733_07821</name>
</gene>
<dbReference type="Pfam" id="PF11796">
    <property type="entry name" value="DUF3323"/>
    <property type="match status" value="1"/>
</dbReference>
<reference evidence="4" key="1">
    <citation type="submission" date="2017-04" db="EMBL/GenBank/DDBJ databases">
        <authorList>
            <person name="Varghese N."/>
            <person name="Submissions S."/>
        </authorList>
    </citation>
    <scope>NUCLEOTIDE SEQUENCE [LARGE SCALE GENOMIC DNA]</scope>
    <source>
        <strain evidence="4">DSM 44073</strain>
    </source>
</reference>
<evidence type="ECO:0000313" key="4">
    <source>
        <dbReference type="Proteomes" id="UP000192840"/>
    </source>
</evidence>
<feature type="domain" description="DUF2399" evidence="1">
    <location>
        <begin position="194"/>
        <end position="328"/>
    </location>
</feature>
<dbReference type="Proteomes" id="UP000192840">
    <property type="component" value="Unassembled WGS sequence"/>
</dbReference>
<proteinExistence type="predicted"/>
<feature type="domain" description="Conserved hypothetical protein CHP02679 N terminus" evidence="2">
    <location>
        <begin position="7"/>
        <end position="163"/>
    </location>
</feature>
<dbReference type="eggNOG" id="COG4924">
    <property type="taxonomic scope" value="Bacteria"/>
</dbReference>
<dbReference type="Pfam" id="PF09664">
    <property type="entry name" value="DUF2399"/>
    <property type="match status" value="1"/>
</dbReference>
<protein>
    <submittedName>
        <fullName evidence="3">TIGR02679 family protein</fullName>
    </submittedName>
</protein>
<dbReference type="InterPro" id="IPR024465">
    <property type="entry name" value="DUF2399"/>
</dbReference>
<evidence type="ECO:0000313" key="3">
    <source>
        <dbReference type="EMBL" id="SMD24727.1"/>
    </source>
</evidence>
<accession>A0A1W2FRX9</accession>
<evidence type="ECO:0000259" key="1">
    <source>
        <dbReference type="Pfam" id="PF09664"/>
    </source>
</evidence>
<evidence type="ECO:0000259" key="2">
    <source>
        <dbReference type="Pfam" id="PF11796"/>
    </source>
</evidence>
<dbReference type="EMBL" id="FWYC01000022">
    <property type="protein sequence ID" value="SMD24727.1"/>
    <property type="molecule type" value="Genomic_DNA"/>
</dbReference>
<dbReference type="AlphaFoldDB" id="A0A1W2FRX9"/>